<evidence type="ECO:0000256" key="3">
    <source>
        <dbReference type="ARBA" id="ARBA00013049"/>
    </source>
</evidence>
<protein>
    <recommendedName>
        <fullName evidence="3">alanine--glyoxylate transaminase</fullName>
        <ecNumber evidence="3">2.6.1.44</ecNumber>
    </recommendedName>
</protein>
<dbReference type="Gene3D" id="3.40.640.10">
    <property type="entry name" value="Type I PLP-dependent aspartate aminotransferase-like (Major domain)"/>
    <property type="match status" value="1"/>
</dbReference>
<comment type="similarity">
    <text evidence="2">Belongs to the class-V pyridoxal-phosphate-dependent aminotransferase family.</text>
</comment>
<dbReference type="EMBL" id="JASJQH010000276">
    <property type="protein sequence ID" value="KAK9765375.1"/>
    <property type="molecule type" value="Genomic_DNA"/>
</dbReference>
<organism evidence="8 9">
    <name type="scientific">Basidiobolus ranarum</name>
    <dbReference type="NCBI Taxonomy" id="34480"/>
    <lineage>
        <taxon>Eukaryota</taxon>
        <taxon>Fungi</taxon>
        <taxon>Fungi incertae sedis</taxon>
        <taxon>Zoopagomycota</taxon>
        <taxon>Entomophthoromycotina</taxon>
        <taxon>Basidiobolomycetes</taxon>
        <taxon>Basidiobolales</taxon>
        <taxon>Basidiobolaceae</taxon>
        <taxon>Basidiobolus</taxon>
    </lineage>
</organism>
<evidence type="ECO:0000256" key="1">
    <source>
        <dbReference type="ARBA" id="ARBA00001933"/>
    </source>
</evidence>
<dbReference type="InterPro" id="IPR024169">
    <property type="entry name" value="SP_NH2Trfase/AEP_transaminase"/>
</dbReference>
<evidence type="ECO:0000256" key="4">
    <source>
        <dbReference type="ARBA" id="ARBA00022576"/>
    </source>
</evidence>
<evidence type="ECO:0000313" key="8">
    <source>
        <dbReference type="EMBL" id="KAK9765375.1"/>
    </source>
</evidence>
<comment type="caution">
    <text evidence="8">The sequence shown here is derived from an EMBL/GenBank/DDBJ whole genome shotgun (WGS) entry which is preliminary data.</text>
</comment>
<evidence type="ECO:0000313" key="9">
    <source>
        <dbReference type="Proteomes" id="UP001479436"/>
    </source>
</evidence>
<dbReference type="PIRSF" id="PIRSF000524">
    <property type="entry name" value="SPT"/>
    <property type="match status" value="1"/>
</dbReference>
<evidence type="ECO:0000259" key="7">
    <source>
        <dbReference type="Pfam" id="PF00266"/>
    </source>
</evidence>
<evidence type="ECO:0000256" key="5">
    <source>
        <dbReference type="ARBA" id="ARBA00022679"/>
    </source>
</evidence>
<gene>
    <name evidence="8" type="ORF">K7432_006338</name>
</gene>
<dbReference type="PANTHER" id="PTHR21152">
    <property type="entry name" value="AMINOTRANSFERASE CLASS V"/>
    <property type="match status" value="1"/>
</dbReference>
<evidence type="ECO:0000256" key="2">
    <source>
        <dbReference type="ARBA" id="ARBA00009236"/>
    </source>
</evidence>
<dbReference type="InterPro" id="IPR015424">
    <property type="entry name" value="PyrdxlP-dep_Trfase"/>
</dbReference>
<name>A0ABR2WV17_9FUNG</name>
<dbReference type="SUPFAM" id="SSF53383">
    <property type="entry name" value="PLP-dependent transferases"/>
    <property type="match status" value="1"/>
</dbReference>
<keyword evidence="9" id="KW-1185">Reference proteome</keyword>
<sequence>MKRYTAALVPGPTVVPEHLIKLYQERFYGSPDVEPEFFTLYEETCKHLSQLLNVDTSEGSSVVIQSGEGMLALWSALKSVLPWPFDSPEEYRVLCVGNGVYGDGFSDMVKQLRYPNVKVELISFSYDEAIDLEKVKKHIQDFRPNLVTAVLCDTPTGILNSPAVGEIGKYVREVNGLYCVDFVSACVAAPVDVDGWYIDLGLLGTQKALSCESTLSIVSVSSRAWEQIEKVNYAGYDALLPWKNVVKDLYAPYTHNWPHIDALNEQLILILKDIKGEYKRHAEIAEYCRKRARQMGLKLWLDGDVEYLNSPSVTALVVPEGIQWQTLDEKIKARGVALGGSYGKGANIIFRIGHMGSQCNLENVKLGMDILEEELHKLKK</sequence>
<dbReference type="InterPro" id="IPR015422">
    <property type="entry name" value="PyrdxlP-dep_Trfase_small"/>
</dbReference>
<dbReference type="Proteomes" id="UP001479436">
    <property type="component" value="Unassembled WGS sequence"/>
</dbReference>
<comment type="cofactor">
    <cofactor evidence="1">
        <name>pyridoxal 5'-phosphate</name>
        <dbReference type="ChEBI" id="CHEBI:597326"/>
    </cofactor>
</comment>
<dbReference type="Pfam" id="PF00266">
    <property type="entry name" value="Aminotran_5"/>
    <property type="match status" value="1"/>
</dbReference>
<dbReference type="InterPro" id="IPR000192">
    <property type="entry name" value="Aminotrans_V_dom"/>
</dbReference>
<dbReference type="EC" id="2.6.1.44" evidence="3"/>
<dbReference type="Gene3D" id="3.90.1150.10">
    <property type="entry name" value="Aspartate Aminotransferase, domain 1"/>
    <property type="match status" value="1"/>
</dbReference>
<evidence type="ECO:0000256" key="6">
    <source>
        <dbReference type="ARBA" id="ARBA00022898"/>
    </source>
</evidence>
<dbReference type="InterPro" id="IPR015421">
    <property type="entry name" value="PyrdxlP-dep_Trfase_major"/>
</dbReference>
<dbReference type="PANTHER" id="PTHR21152:SF24">
    <property type="entry name" value="ALANINE--GLYOXYLATE AMINOTRANSFERASE 1"/>
    <property type="match status" value="1"/>
</dbReference>
<keyword evidence="6" id="KW-0663">Pyridoxal phosphate</keyword>
<keyword evidence="5" id="KW-0808">Transferase</keyword>
<accession>A0ABR2WV17</accession>
<keyword evidence="4" id="KW-0032">Aminotransferase</keyword>
<proteinExistence type="inferred from homology"/>
<feature type="domain" description="Aminotransferase class V" evidence="7">
    <location>
        <begin position="109"/>
        <end position="338"/>
    </location>
</feature>
<reference evidence="8 9" key="1">
    <citation type="submission" date="2023-04" db="EMBL/GenBank/DDBJ databases">
        <title>Genome of Basidiobolus ranarum AG-B5.</title>
        <authorList>
            <person name="Stajich J.E."/>
            <person name="Carter-House D."/>
            <person name="Gryganskyi A."/>
        </authorList>
    </citation>
    <scope>NUCLEOTIDE SEQUENCE [LARGE SCALE GENOMIC DNA]</scope>
    <source>
        <strain evidence="8 9">AG-B5</strain>
    </source>
</reference>